<dbReference type="SUPFAM" id="SSF74650">
    <property type="entry name" value="Galactose mutarotase-like"/>
    <property type="match status" value="1"/>
</dbReference>
<dbReference type="GO" id="GO:0016787">
    <property type="term" value="F:hydrolase activity"/>
    <property type="evidence" value="ECO:0007669"/>
    <property type="project" value="UniProtKB-KW"/>
</dbReference>
<dbReference type="InterPro" id="IPR038637">
    <property type="entry name" value="NPCBM_sf"/>
</dbReference>
<dbReference type="Pfam" id="PF02929">
    <property type="entry name" value="Bgal_small_N"/>
    <property type="match status" value="1"/>
</dbReference>
<comment type="catalytic activity">
    <reaction evidence="1">
        <text>Hydrolysis of terminal non-reducing beta-D-galactose residues in beta-D-galactosides.</text>
        <dbReference type="EC" id="3.2.1.23"/>
    </reaction>
</comment>
<feature type="domain" description="Glycosyl hydrolase family 98 putative carbohydrate-binding module" evidence="8">
    <location>
        <begin position="1159"/>
        <end position="1304"/>
    </location>
</feature>
<dbReference type="PANTHER" id="PTHR46323">
    <property type="entry name" value="BETA-GALACTOSIDASE"/>
    <property type="match status" value="1"/>
</dbReference>
<accession>A0ABU8RFE7</accession>
<evidence type="ECO:0000256" key="3">
    <source>
        <dbReference type="ARBA" id="ARBA00012756"/>
    </source>
</evidence>
<dbReference type="Pfam" id="PF00703">
    <property type="entry name" value="Glyco_hydro_2"/>
    <property type="match status" value="1"/>
</dbReference>
<dbReference type="InterPro" id="IPR017853">
    <property type="entry name" value="GH"/>
</dbReference>
<dbReference type="Gene3D" id="2.60.40.10">
    <property type="entry name" value="Immunoglobulins"/>
    <property type="match status" value="2"/>
</dbReference>
<dbReference type="InterPro" id="IPR013222">
    <property type="entry name" value="Glyco_hyd_98_carb-bd"/>
</dbReference>
<evidence type="ECO:0000259" key="8">
    <source>
        <dbReference type="SMART" id="SM00776"/>
    </source>
</evidence>
<dbReference type="Pfam" id="PF02836">
    <property type="entry name" value="Glyco_hydro_2_C"/>
    <property type="match status" value="1"/>
</dbReference>
<name>A0ABU8RFE7_9ACTN</name>
<organism evidence="10 11">
    <name type="scientific">Pseudokineococcus basanitobsidens</name>
    <dbReference type="NCBI Taxonomy" id="1926649"/>
    <lineage>
        <taxon>Bacteria</taxon>
        <taxon>Bacillati</taxon>
        <taxon>Actinomycetota</taxon>
        <taxon>Actinomycetes</taxon>
        <taxon>Kineosporiales</taxon>
        <taxon>Kineosporiaceae</taxon>
        <taxon>Pseudokineococcus</taxon>
    </lineage>
</organism>
<keyword evidence="4 10" id="KW-0378">Hydrolase</keyword>
<comment type="similarity">
    <text evidence="2">Belongs to the glycosyl hydrolase 2 family.</text>
</comment>
<feature type="domain" description="Beta galactosidase small chain/" evidence="9">
    <location>
        <begin position="791"/>
        <end position="1059"/>
    </location>
</feature>
<evidence type="ECO:0000313" key="10">
    <source>
        <dbReference type="EMBL" id="MEJ5943741.1"/>
    </source>
</evidence>
<evidence type="ECO:0000256" key="2">
    <source>
        <dbReference type="ARBA" id="ARBA00007401"/>
    </source>
</evidence>
<dbReference type="InterPro" id="IPR013783">
    <property type="entry name" value="Ig-like_fold"/>
</dbReference>
<dbReference type="Proteomes" id="UP001387100">
    <property type="component" value="Unassembled WGS sequence"/>
</dbReference>
<dbReference type="SUPFAM" id="SSF49303">
    <property type="entry name" value="beta-Galactosidase/glucuronidase domain"/>
    <property type="match status" value="2"/>
</dbReference>
<dbReference type="PRINTS" id="PR00132">
    <property type="entry name" value="GLHYDRLASE2"/>
</dbReference>
<evidence type="ECO:0000313" key="11">
    <source>
        <dbReference type="Proteomes" id="UP001387100"/>
    </source>
</evidence>
<reference evidence="10 11" key="1">
    <citation type="journal article" date="2017" name="Int. J. Syst. Evol. Microbiol.">
        <title>Pseudokineococcus basanitobsidens sp. nov., isolated from volcanic rock.</title>
        <authorList>
            <person name="Lee D.W."/>
            <person name="Park M.Y."/>
            <person name="Kim J.J."/>
            <person name="Kim B.S."/>
        </authorList>
    </citation>
    <scope>NUCLEOTIDE SEQUENCE [LARGE SCALE GENOMIC DNA]</scope>
    <source>
        <strain evidence="10 11">DSM 103726</strain>
    </source>
</reference>
<dbReference type="InterPro" id="IPR011013">
    <property type="entry name" value="Gal_mutarotase_sf_dom"/>
</dbReference>
<dbReference type="Gene3D" id="3.20.20.80">
    <property type="entry name" value="Glycosidases"/>
    <property type="match status" value="1"/>
</dbReference>
<feature type="chain" id="PRO_5046591752" description="beta-galactosidase" evidence="7">
    <location>
        <begin position="26"/>
        <end position="1305"/>
    </location>
</feature>
<keyword evidence="5" id="KW-0326">Glycosidase</keyword>
<dbReference type="EMBL" id="JBBIAA010000001">
    <property type="protein sequence ID" value="MEJ5943741.1"/>
    <property type="molecule type" value="Genomic_DNA"/>
</dbReference>
<dbReference type="Pfam" id="PF08305">
    <property type="entry name" value="NPCBM"/>
    <property type="match status" value="1"/>
</dbReference>
<dbReference type="PANTHER" id="PTHR46323:SF2">
    <property type="entry name" value="BETA-GALACTOSIDASE"/>
    <property type="match status" value="1"/>
</dbReference>
<evidence type="ECO:0000256" key="6">
    <source>
        <dbReference type="ARBA" id="ARBA00032230"/>
    </source>
</evidence>
<dbReference type="InterPro" id="IPR032312">
    <property type="entry name" value="LacZ_4"/>
</dbReference>
<evidence type="ECO:0000256" key="5">
    <source>
        <dbReference type="ARBA" id="ARBA00023295"/>
    </source>
</evidence>
<dbReference type="RefSeq" id="WP_339573133.1">
    <property type="nucleotide sequence ID" value="NZ_JBBIAA010000001.1"/>
</dbReference>
<dbReference type="SUPFAM" id="SSF49785">
    <property type="entry name" value="Galactose-binding domain-like"/>
    <property type="match status" value="2"/>
</dbReference>
<dbReference type="EC" id="3.2.1.23" evidence="3"/>
<dbReference type="InterPro" id="IPR006104">
    <property type="entry name" value="Glyco_hydro_2_N"/>
</dbReference>
<dbReference type="InterPro" id="IPR006102">
    <property type="entry name" value="Ig-like_GH2"/>
</dbReference>
<comment type="caution">
    <text evidence="10">The sequence shown here is derived from an EMBL/GenBank/DDBJ whole genome shotgun (WGS) entry which is preliminary data.</text>
</comment>
<dbReference type="Pfam" id="PF16353">
    <property type="entry name" value="LacZ_4"/>
    <property type="match status" value="1"/>
</dbReference>
<evidence type="ECO:0000256" key="4">
    <source>
        <dbReference type="ARBA" id="ARBA00022801"/>
    </source>
</evidence>
<dbReference type="Gene3D" id="2.60.120.1060">
    <property type="entry name" value="NPCBM/NEW2 domain"/>
    <property type="match status" value="1"/>
</dbReference>
<protein>
    <recommendedName>
        <fullName evidence="3">beta-galactosidase</fullName>
        <ecNumber evidence="3">3.2.1.23</ecNumber>
    </recommendedName>
    <alternativeName>
        <fullName evidence="6">Lactase</fullName>
    </alternativeName>
</protein>
<dbReference type="Gene3D" id="2.60.120.260">
    <property type="entry name" value="Galactose-binding domain-like"/>
    <property type="match status" value="1"/>
</dbReference>
<dbReference type="SUPFAM" id="SSF51445">
    <property type="entry name" value="(Trans)glycosidases"/>
    <property type="match status" value="1"/>
</dbReference>
<dbReference type="InterPro" id="IPR006103">
    <property type="entry name" value="Glyco_hydro_2_cat"/>
</dbReference>
<keyword evidence="11" id="KW-1185">Reference proteome</keyword>
<dbReference type="InterPro" id="IPR050347">
    <property type="entry name" value="Bact_Beta-galactosidase"/>
</dbReference>
<dbReference type="SMART" id="SM01038">
    <property type="entry name" value="Bgal_small_N"/>
    <property type="match status" value="1"/>
</dbReference>
<evidence type="ECO:0000256" key="7">
    <source>
        <dbReference type="SAM" id="SignalP"/>
    </source>
</evidence>
<dbReference type="InterPro" id="IPR006101">
    <property type="entry name" value="Glyco_hydro_2"/>
</dbReference>
<dbReference type="InterPro" id="IPR036156">
    <property type="entry name" value="Beta-gal/glucu_dom_sf"/>
</dbReference>
<evidence type="ECO:0000259" key="9">
    <source>
        <dbReference type="SMART" id="SM01038"/>
    </source>
</evidence>
<proteinExistence type="inferred from homology"/>
<keyword evidence="7" id="KW-0732">Signal</keyword>
<dbReference type="Gene3D" id="2.70.98.10">
    <property type="match status" value="1"/>
</dbReference>
<sequence length="1305" mass="141011">MRRLPAALATALVAALLPAGATASASVADPTPWSGTPEVFEQGRLPVTARTVPLTSAASALREPDLRAAESRSRWLRSLDGTWDFAWSPSEAEAPDGFEQPGYDDRGWDQVQVPHNWQLDGYGEPGTGDIVYLNQEHPWQGYGRISPPATPTEGASVASYRRDVVLPGRWTGRRSVLAFQGVKSAFTVWVNGERVGYSEDSYAPAEFDVTDALHRGRNTIAVRVHRWSDGSWLENQDQIDLSGIFRSVELYSTPAVHLQDQTVRTDLDDELDDAVLRVSAEVGAPGTPDTPAPASTRLRSTLYDAGDRAVGTQETDVDLTDGSGTADVAMPVDDPALWTAETPTLYTLVHELLDARGRVVETTASRVGFREFGLVDGLMTLNGQKLDVKGVNRGEMDPDTGQALTVEQTRRDLLLMRQHGITAVRTSHYPASPALYDLADEIGMYVMDEADLESHDQRPFPGDSPDWYDAVLDRVRSVYERDKNHASVLWWSMGNEVGSGPVFRDAAAWLKEQDPGRLVHFQQDNSLADVDGYFYPPLSQLQQRIDRGGDKPWIMSEYEHSMGNSTGNIAEYWELVDSDPELQGGFIWDWADQAVRLPVDGGVDALPVAPGTPEDETFFSYGGDWGDYATDGWFEVNGLVLPDRTVQPELLDVADVYAPVEVVEEDLDAAEGPRVRVRNEHVATDLSQLKATWTLRADDEVVGTGDLDVSLPPGQEGWVDLPVEPPADPAPGAEYWLTLAFSLPEARPWAPAGHVEASHQMAMPWGAPAMPDLLAADRPALDVEDGAVQVEVRGDGFSVAVDKATGTMTSFTRDGRELLEQGPVPNFWRAPTQNDVERGFVDRTAPWRDAGADREVTSVDVRDAGDGAVQVQVEGVLPTPSRPQFRLGYLVLGSGDVVVRSTSAAEPALSEVPAVGTELTLPPELDQLEWYGRGAHETWVDRHDGARMGRWGGDVADQLFPQVVPQATGNHTGVRWASLTDSGGAGLMVAGEDLQVAALHESEAAVEVAAHPFEVEADDVVHLTVDGAQQGLGNSWTDPALPQYSVSADEPHSVSYVLRPVGPGDDRTALAKRSVDLDLLADLRVDGETVPGFHPDVTAYTLTSSSAVGTGAPVVEAVPAAPGVEVTVEQAEGRPGVAVVTARSVDGLLRSTYEIRFEVVDELPLSDVPWESAVVGYGTPGRDVTIEGLPIQLLTDEGVTTFEKGLGVHADARVEYDLAPWDFDTFTAVVGVEQHAARDGRRFVFAVELDGEEVWTSPVMTRSTPAVPVEVDLGDATDLALVMRTAGDGNGHGHGAWGDPTLSDG</sequence>
<feature type="signal peptide" evidence="7">
    <location>
        <begin position="1"/>
        <end position="25"/>
    </location>
</feature>
<dbReference type="SMART" id="SM00776">
    <property type="entry name" value="NPCBM"/>
    <property type="match status" value="1"/>
</dbReference>
<dbReference type="Pfam" id="PF02837">
    <property type="entry name" value="Glyco_hydro_2_N"/>
    <property type="match status" value="1"/>
</dbReference>
<dbReference type="InterPro" id="IPR008979">
    <property type="entry name" value="Galactose-bd-like_sf"/>
</dbReference>
<gene>
    <name evidence="10" type="ORF">WDZ17_00345</name>
</gene>
<dbReference type="InterPro" id="IPR004199">
    <property type="entry name" value="B-gal_small/dom_5"/>
</dbReference>
<evidence type="ECO:0000256" key="1">
    <source>
        <dbReference type="ARBA" id="ARBA00001412"/>
    </source>
</evidence>
<dbReference type="InterPro" id="IPR014718">
    <property type="entry name" value="GH-type_carb-bd"/>
</dbReference>